<dbReference type="Proteomes" id="UP000050761">
    <property type="component" value="Unassembled WGS sequence"/>
</dbReference>
<evidence type="ECO:0000313" key="2">
    <source>
        <dbReference type="EMBL" id="VDP51370.1"/>
    </source>
</evidence>
<keyword evidence="3" id="KW-1185">Reference proteome</keyword>
<organism evidence="3 4">
    <name type="scientific">Heligmosomoides polygyrus</name>
    <name type="common">Parasitic roundworm</name>
    <dbReference type="NCBI Taxonomy" id="6339"/>
    <lineage>
        <taxon>Eukaryota</taxon>
        <taxon>Metazoa</taxon>
        <taxon>Ecdysozoa</taxon>
        <taxon>Nematoda</taxon>
        <taxon>Chromadorea</taxon>
        <taxon>Rhabditida</taxon>
        <taxon>Rhabditina</taxon>
        <taxon>Rhabditomorpha</taxon>
        <taxon>Strongyloidea</taxon>
        <taxon>Heligmosomidae</taxon>
        <taxon>Heligmosomoides</taxon>
    </lineage>
</organism>
<sequence>MAPSVLHGGFFMQLFADSGLQISCPSGMSVPSHSNSFRSEEPYMILHYSGNPVYIHPILADLQQCEQQLGAYNKSTCPGGTACERFPILVPEFQDYCCWVNKTSSGNGTVAETGSPSTSDPPSFSRRGTPDRGVVEAIVERPEPEESLGNLLVSSK</sequence>
<accession>A0A3P8E8N3</accession>
<name>A0A183GRX6_HELPZ</name>
<dbReference type="OrthoDB" id="5872669at2759"/>
<dbReference type="WBParaSite" id="HPBE_0002544601-mRNA-1">
    <property type="protein sequence ID" value="HPBE_0002544601-mRNA-1"/>
    <property type="gene ID" value="HPBE_0002544601"/>
</dbReference>
<protein>
    <submittedName>
        <fullName evidence="4">Thyroglobulin type-1 domain-containing protein</fullName>
    </submittedName>
</protein>
<dbReference type="EMBL" id="UZAH01037929">
    <property type="protein sequence ID" value="VDP51370.1"/>
    <property type="molecule type" value="Genomic_DNA"/>
</dbReference>
<reference evidence="4" key="2">
    <citation type="submission" date="2019-09" db="UniProtKB">
        <authorList>
            <consortium name="WormBaseParasite"/>
        </authorList>
    </citation>
    <scope>IDENTIFICATION</scope>
</reference>
<dbReference type="AlphaFoldDB" id="A0A183GRX6"/>
<evidence type="ECO:0000313" key="4">
    <source>
        <dbReference type="WBParaSite" id="HPBE_0002544601-mRNA-1"/>
    </source>
</evidence>
<evidence type="ECO:0000313" key="3">
    <source>
        <dbReference type="Proteomes" id="UP000050761"/>
    </source>
</evidence>
<proteinExistence type="predicted"/>
<feature type="compositionally biased region" description="Polar residues" evidence="1">
    <location>
        <begin position="106"/>
        <end position="122"/>
    </location>
</feature>
<reference evidence="2 3" key="1">
    <citation type="submission" date="2018-11" db="EMBL/GenBank/DDBJ databases">
        <authorList>
            <consortium name="Pathogen Informatics"/>
        </authorList>
    </citation>
    <scope>NUCLEOTIDE SEQUENCE [LARGE SCALE GENOMIC DNA]</scope>
</reference>
<feature type="region of interest" description="Disordered" evidence="1">
    <location>
        <begin position="106"/>
        <end position="132"/>
    </location>
</feature>
<gene>
    <name evidence="2" type="ORF">HPBE_LOCUS25445</name>
</gene>
<evidence type="ECO:0000256" key="1">
    <source>
        <dbReference type="SAM" id="MobiDB-lite"/>
    </source>
</evidence>
<accession>A0A183GRX6</accession>